<accession>A0ABY6UN44</accession>
<evidence type="ECO:0000313" key="5">
    <source>
        <dbReference type="Proteomes" id="UP000766486"/>
    </source>
</evidence>
<dbReference type="Proteomes" id="UP000766486">
    <property type="component" value="Unassembled WGS sequence"/>
</dbReference>
<evidence type="ECO:0000256" key="1">
    <source>
        <dbReference type="ARBA" id="ARBA00006484"/>
    </source>
</evidence>
<dbReference type="InterPro" id="IPR036291">
    <property type="entry name" value="NAD(P)-bd_dom_sf"/>
</dbReference>
<dbReference type="Gene3D" id="3.40.50.720">
    <property type="entry name" value="NAD(P)-binding Rossmann-like Domain"/>
    <property type="match status" value="1"/>
</dbReference>
<reference evidence="4 5" key="1">
    <citation type="submission" date="2019-06" db="EMBL/GenBank/DDBJ databases">
        <authorList>
            <person name="Broberg M."/>
        </authorList>
    </citation>
    <scope>NUCLEOTIDE SEQUENCE [LARGE SCALE GENOMIC DNA]</scope>
</reference>
<gene>
    <name evidence="4" type="ORF">CLO192961_LOCUS300563</name>
</gene>
<proteinExistence type="inferred from homology"/>
<dbReference type="SUPFAM" id="SSF51735">
    <property type="entry name" value="NAD(P)-binding Rossmann-fold domains"/>
    <property type="match status" value="1"/>
</dbReference>
<dbReference type="CDD" id="cd05233">
    <property type="entry name" value="SDR_c"/>
    <property type="match status" value="1"/>
</dbReference>
<sequence>MELLSQLFEQLNRTYNLKADLCQAPRRFTMPPFPSLTKTWHTDSYPAISPTRPELSAANKTVVVTGGGTGIGANIARSFAIAGSKKIAIIGRRPKPLEDTARQLQADFPELKIVVQPADITNQEQVNQAFDAIANEFGPIDVLASNAGVVFGAGKINELDVEEAWKTFETIVKGNLLVARAFGRVASKQDAVVVHTSSVCAALHAFPGAVAYTASKLAATKIWDYFGVENPGIRVVSIQPGQIQTTMADELGIKMPDSVDLPGNFAVWLASPEAQFLNGKFVYANWDIDELLARKKEFETTELGTIKYDGLPSA</sequence>
<dbReference type="SMART" id="SM00822">
    <property type="entry name" value="PKS_KR"/>
    <property type="match status" value="1"/>
</dbReference>
<dbReference type="InterPro" id="IPR002347">
    <property type="entry name" value="SDR_fam"/>
</dbReference>
<evidence type="ECO:0000313" key="4">
    <source>
        <dbReference type="EMBL" id="VUC31253.1"/>
    </source>
</evidence>
<feature type="domain" description="Ketoreductase" evidence="3">
    <location>
        <begin position="60"/>
        <end position="246"/>
    </location>
</feature>
<keyword evidence="5" id="KW-1185">Reference proteome</keyword>
<dbReference type="PRINTS" id="PR00081">
    <property type="entry name" value="GDHRDH"/>
</dbReference>
<keyword evidence="2" id="KW-0560">Oxidoreductase</keyword>
<evidence type="ECO:0000256" key="2">
    <source>
        <dbReference type="ARBA" id="ARBA00023002"/>
    </source>
</evidence>
<name>A0ABY6UN44_BIOOC</name>
<comment type="caution">
    <text evidence="4">The sequence shown here is derived from an EMBL/GenBank/DDBJ whole genome shotgun (WGS) entry which is preliminary data.</text>
</comment>
<comment type="similarity">
    <text evidence="1">Belongs to the short-chain dehydrogenases/reductases (SDR) family.</text>
</comment>
<evidence type="ECO:0000259" key="3">
    <source>
        <dbReference type="SMART" id="SM00822"/>
    </source>
</evidence>
<dbReference type="PANTHER" id="PTHR42901:SF1">
    <property type="entry name" value="ALCOHOL DEHYDROGENASE"/>
    <property type="match status" value="1"/>
</dbReference>
<dbReference type="EMBL" id="CABFNS010000830">
    <property type="protein sequence ID" value="VUC31253.1"/>
    <property type="molecule type" value="Genomic_DNA"/>
</dbReference>
<protein>
    <recommendedName>
        <fullName evidence="3">Ketoreductase domain-containing protein</fullName>
    </recommendedName>
</protein>
<dbReference type="InterPro" id="IPR057326">
    <property type="entry name" value="KR_dom"/>
</dbReference>
<dbReference type="PANTHER" id="PTHR42901">
    <property type="entry name" value="ALCOHOL DEHYDROGENASE"/>
    <property type="match status" value="1"/>
</dbReference>
<dbReference type="Pfam" id="PF00106">
    <property type="entry name" value="adh_short"/>
    <property type="match status" value="1"/>
</dbReference>
<organism evidence="4 5">
    <name type="scientific">Bionectria ochroleuca</name>
    <name type="common">Gliocladium roseum</name>
    <dbReference type="NCBI Taxonomy" id="29856"/>
    <lineage>
        <taxon>Eukaryota</taxon>
        <taxon>Fungi</taxon>
        <taxon>Dikarya</taxon>
        <taxon>Ascomycota</taxon>
        <taxon>Pezizomycotina</taxon>
        <taxon>Sordariomycetes</taxon>
        <taxon>Hypocreomycetidae</taxon>
        <taxon>Hypocreales</taxon>
        <taxon>Bionectriaceae</taxon>
        <taxon>Clonostachys</taxon>
    </lineage>
</organism>